<dbReference type="SUPFAM" id="SSF51261">
    <property type="entry name" value="Duplicated hybrid motif"/>
    <property type="match status" value="1"/>
</dbReference>
<dbReference type="Pfam" id="PF01551">
    <property type="entry name" value="Peptidase_M23"/>
    <property type="match status" value="1"/>
</dbReference>
<dbReference type="PANTHER" id="PTHR21666:SF289">
    <property type="entry name" value="L-ALA--D-GLU ENDOPEPTIDASE"/>
    <property type="match status" value="1"/>
</dbReference>
<dbReference type="EMBL" id="BAAAPW010000001">
    <property type="protein sequence ID" value="GAA2025348.1"/>
    <property type="molecule type" value="Genomic_DNA"/>
</dbReference>
<protein>
    <recommendedName>
        <fullName evidence="3">M23ase beta-sheet core domain-containing protein</fullName>
    </recommendedName>
</protein>
<dbReference type="Gene3D" id="2.70.70.10">
    <property type="entry name" value="Glucose Permease (Domain IIA)"/>
    <property type="match status" value="1"/>
</dbReference>
<dbReference type="Proteomes" id="UP001501196">
    <property type="component" value="Unassembled WGS sequence"/>
</dbReference>
<evidence type="ECO:0000313" key="4">
    <source>
        <dbReference type="EMBL" id="GAA2025348.1"/>
    </source>
</evidence>
<feature type="chain" id="PRO_5047126879" description="M23ase beta-sheet core domain-containing protein" evidence="2">
    <location>
        <begin position="33"/>
        <end position="189"/>
    </location>
</feature>
<feature type="signal peptide" evidence="2">
    <location>
        <begin position="1"/>
        <end position="32"/>
    </location>
</feature>
<evidence type="ECO:0000313" key="5">
    <source>
        <dbReference type="Proteomes" id="UP001501196"/>
    </source>
</evidence>
<reference evidence="5" key="1">
    <citation type="journal article" date="2019" name="Int. J. Syst. Evol. Microbiol.">
        <title>The Global Catalogue of Microorganisms (GCM) 10K type strain sequencing project: providing services to taxonomists for standard genome sequencing and annotation.</title>
        <authorList>
            <consortium name="The Broad Institute Genomics Platform"/>
            <consortium name="The Broad Institute Genome Sequencing Center for Infectious Disease"/>
            <person name="Wu L."/>
            <person name="Ma J."/>
        </authorList>
    </citation>
    <scope>NUCLEOTIDE SEQUENCE [LARGE SCALE GENOMIC DNA]</scope>
    <source>
        <strain evidence="5">JCM 15672</strain>
    </source>
</reference>
<sequence length="189" mass="18642">MPRTHRIRPPRPPVLAGLAVLTTVLFASGAGAAVATPPRTAPSRAAGASAEAVAAWTWPVGPPVLITEPFRAPATPYGPGHRGIDLLAASGSVVVAPADGVVSFAGSVAGRGVLSIDHGDGVMSSIEPVAAGVAAGDPVLQGGPVATVAGGGHCDARCVHFGVRVHGAYVSPLRWLGGVPRAVLLPMGG</sequence>
<gene>
    <name evidence="4" type="ORF">GCM10009819_05470</name>
</gene>
<comment type="caution">
    <text evidence="4">The sequence shown here is derived from an EMBL/GenBank/DDBJ whole genome shotgun (WGS) entry which is preliminary data.</text>
</comment>
<proteinExistence type="predicted"/>
<dbReference type="InterPro" id="IPR016047">
    <property type="entry name" value="M23ase_b-sheet_dom"/>
</dbReference>
<feature type="domain" description="M23ase beta-sheet core" evidence="3">
    <location>
        <begin position="80"/>
        <end position="172"/>
    </location>
</feature>
<evidence type="ECO:0000256" key="1">
    <source>
        <dbReference type="ARBA" id="ARBA00022729"/>
    </source>
</evidence>
<dbReference type="InterPro" id="IPR011055">
    <property type="entry name" value="Dup_hybrid_motif"/>
</dbReference>
<organism evidence="4 5">
    <name type="scientific">Agromyces tropicus</name>
    <dbReference type="NCBI Taxonomy" id="555371"/>
    <lineage>
        <taxon>Bacteria</taxon>
        <taxon>Bacillati</taxon>
        <taxon>Actinomycetota</taxon>
        <taxon>Actinomycetes</taxon>
        <taxon>Micrococcales</taxon>
        <taxon>Microbacteriaceae</taxon>
        <taxon>Agromyces</taxon>
    </lineage>
</organism>
<evidence type="ECO:0000259" key="3">
    <source>
        <dbReference type="Pfam" id="PF01551"/>
    </source>
</evidence>
<dbReference type="PANTHER" id="PTHR21666">
    <property type="entry name" value="PEPTIDASE-RELATED"/>
    <property type="match status" value="1"/>
</dbReference>
<dbReference type="CDD" id="cd12797">
    <property type="entry name" value="M23_peptidase"/>
    <property type="match status" value="1"/>
</dbReference>
<keyword evidence="5" id="KW-1185">Reference proteome</keyword>
<dbReference type="RefSeq" id="WP_344369264.1">
    <property type="nucleotide sequence ID" value="NZ_BAAAPW010000001.1"/>
</dbReference>
<evidence type="ECO:0000256" key="2">
    <source>
        <dbReference type="SAM" id="SignalP"/>
    </source>
</evidence>
<name>A0ABP5FFI9_9MICO</name>
<accession>A0ABP5FFI9</accession>
<dbReference type="InterPro" id="IPR050570">
    <property type="entry name" value="Cell_wall_metabolism_enzyme"/>
</dbReference>
<keyword evidence="1 2" id="KW-0732">Signal</keyword>